<evidence type="ECO:0000313" key="2">
    <source>
        <dbReference type="EMBL" id="OAA48607.1"/>
    </source>
</evidence>
<sequence>MVSSLITSPRNGDTLGANQAFQIRVQMRNIVTGQFTNATSTYYSAPQQLDKSGRIFGHTHFSLQQLENQNQAPNPRVFTFFKGVNDPAQAGLLTADVEKGLSPGTYRVCSMASSSNHQPVMMPVAQRGAQDDCIRFNVAGQGGQQRNNAQGGQQRNNAQGGQRNQVANQRKPVQGGQRSQVVNQGLRGQNGLNRRV</sequence>
<feature type="region of interest" description="Disordered" evidence="1">
    <location>
        <begin position="142"/>
        <end position="196"/>
    </location>
</feature>
<accession>A0A5C6GEW3</accession>
<proteinExistence type="predicted"/>
<reference evidence="2 4" key="1">
    <citation type="journal article" date="2016" name="Genome Biol. Evol.">
        <title>Divergent and convergent evolution of fungal pathogenicity.</title>
        <authorList>
            <person name="Shang Y."/>
            <person name="Xiao G."/>
            <person name="Zheng P."/>
            <person name="Cen K."/>
            <person name="Zhan S."/>
            <person name="Wang C."/>
        </authorList>
    </citation>
    <scope>NUCLEOTIDE SEQUENCE [LARGE SCALE GENOMIC DNA]</scope>
    <source>
        <strain evidence="2 4">RCEF 4871</strain>
    </source>
</reference>
<feature type="compositionally biased region" description="Low complexity" evidence="1">
    <location>
        <begin position="144"/>
        <end position="170"/>
    </location>
</feature>
<dbReference type="PANTHER" id="PTHR34587:SF2">
    <property type="entry name" value="G-PROTEIN COUPLED RECEPTORS FAMILY 1 PROFILE DOMAIN-CONTAINING PROTEIN"/>
    <property type="match status" value="1"/>
</dbReference>
<reference evidence="3" key="3">
    <citation type="journal article" date="2019" name="Microbiol. Resour. Announc.">
        <title>Genome Sequence of Metarhizium rileyi, a Microbial Control Agent for Lepidoptera.</title>
        <authorList>
            <person name="Binneck E."/>
            <person name="Lastra C.C.L."/>
            <person name="Sosa-Gomez D.R."/>
        </authorList>
    </citation>
    <scope>NUCLEOTIDE SEQUENCE</scope>
    <source>
        <strain evidence="3">Cep018-CH2</strain>
    </source>
</reference>
<accession>A0A167I2J5</accession>
<dbReference type="AlphaFoldDB" id="A0A167I2J5"/>
<evidence type="ECO:0000313" key="3">
    <source>
        <dbReference type="EMBL" id="TWU74423.1"/>
    </source>
</evidence>
<dbReference type="InterPro" id="IPR053216">
    <property type="entry name" value="Appressorial_penetr-assoc"/>
</dbReference>
<dbReference type="OrthoDB" id="2336871at2759"/>
<keyword evidence="4" id="KW-1185">Reference proteome</keyword>
<dbReference type="OMA" id="RIFGHTH"/>
<reference evidence="5" key="2">
    <citation type="submission" date="2018-12" db="EMBL/GenBank/DDBJ databases">
        <title>The complete genome of Metarhizium rileyi, a key fungal pathogen of Lepidoptera.</title>
        <authorList>
            <person name="Binneck E."/>
            <person name="Lastra C.C.L."/>
            <person name="Sosa-Gomez D.R."/>
        </authorList>
    </citation>
    <scope>NUCLEOTIDE SEQUENCE [LARGE SCALE GENOMIC DNA]</scope>
    <source>
        <strain evidence="5">Cep018-CH2</strain>
    </source>
</reference>
<comment type="caution">
    <text evidence="2">The sequence shown here is derived from an EMBL/GenBank/DDBJ whole genome shotgun (WGS) entry which is preliminary data.</text>
</comment>
<evidence type="ECO:0000313" key="5">
    <source>
        <dbReference type="Proteomes" id="UP000317257"/>
    </source>
</evidence>
<dbReference type="EMBL" id="SBHS01000011">
    <property type="protein sequence ID" value="TWU74423.1"/>
    <property type="molecule type" value="Genomic_DNA"/>
</dbReference>
<dbReference type="Proteomes" id="UP000243498">
    <property type="component" value="Unassembled WGS sequence"/>
</dbReference>
<protein>
    <submittedName>
        <fullName evidence="2">Uncharacterized protein</fullName>
    </submittedName>
</protein>
<name>A0A167I2J5_METRR</name>
<evidence type="ECO:0000313" key="4">
    <source>
        <dbReference type="Proteomes" id="UP000243498"/>
    </source>
</evidence>
<gene>
    <name evidence="3" type="ORF">ED733_003937</name>
    <name evidence="2" type="ORF">NOR_01857</name>
</gene>
<organism evidence="2 4">
    <name type="scientific">Metarhizium rileyi (strain RCEF 4871)</name>
    <name type="common">Nomuraea rileyi</name>
    <dbReference type="NCBI Taxonomy" id="1649241"/>
    <lineage>
        <taxon>Eukaryota</taxon>
        <taxon>Fungi</taxon>
        <taxon>Dikarya</taxon>
        <taxon>Ascomycota</taxon>
        <taxon>Pezizomycotina</taxon>
        <taxon>Sordariomycetes</taxon>
        <taxon>Hypocreomycetidae</taxon>
        <taxon>Hypocreales</taxon>
        <taxon>Clavicipitaceae</taxon>
        <taxon>Metarhizium</taxon>
    </lineage>
</organism>
<dbReference type="PANTHER" id="PTHR34587">
    <property type="entry name" value="VWFA DOMAIN-CONTAINING PROTEIN"/>
    <property type="match status" value="1"/>
</dbReference>
<dbReference type="EMBL" id="AZHC01000004">
    <property type="protein sequence ID" value="OAA48607.1"/>
    <property type="molecule type" value="Genomic_DNA"/>
</dbReference>
<evidence type="ECO:0000256" key="1">
    <source>
        <dbReference type="SAM" id="MobiDB-lite"/>
    </source>
</evidence>
<dbReference type="STRING" id="1081105.A0A167I2J5"/>
<dbReference type="Proteomes" id="UP000317257">
    <property type="component" value="Unassembled WGS sequence"/>
</dbReference>
<feature type="compositionally biased region" description="Polar residues" evidence="1">
    <location>
        <begin position="176"/>
        <end position="196"/>
    </location>
</feature>